<evidence type="ECO:0000313" key="5">
    <source>
        <dbReference type="EMBL" id="CAH0480275.1"/>
    </source>
</evidence>
<name>A0AAU9L439_9STRA</name>
<feature type="compositionally biased region" description="Basic and acidic residues" evidence="3">
    <location>
        <begin position="183"/>
        <end position="195"/>
    </location>
</feature>
<accession>A0AAU9L439</accession>
<evidence type="ECO:0000313" key="8">
    <source>
        <dbReference type="Proteomes" id="UP001160483"/>
    </source>
</evidence>
<dbReference type="Gene3D" id="1.10.20.10">
    <property type="entry name" value="Histone, subunit A"/>
    <property type="match status" value="1"/>
</dbReference>
<feature type="compositionally biased region" description="Acidic residues" evidence="3">
    <location>
        <begin position="122"/>
        <end position="144"/>
    </location>
</feature>
<dbReference type="GO" id="GO:0006974">
    <property type="term" value="P:DNA damage response"/>
    <property type="evidence" value="ECO:0007669"/>
    <property type="project" value="TreeGrafter"/>
</dbReference>
<dbReference type="GO" id="GO:0006272">
    <property type="term" value="P:leading strand elongation"/>
    <property type="evidence" value="ECO:0007669"/>
    <property type="project" value="TreeGrafter"/>
</dbReference>
<dbReference type="PANTHER" id="PTHR46172:SF1">
    <property type="entry name" value="DNA POLYMERASE EPSILON SUBUNIT 3"/>
    <property type="match status" value="1"/>
</dbReference>
<comment type="subcellular location">
    <subcellularLocation>
        <location evidence="1">Nucleus</location>
    </subcellularLocation>
</comment>
<sequence length="195" mass="21724">MEHEHAISLTGRAMKKSLPDRAIVTKDARKTINSATSVFTLYIASIAHEISVANKRSTITLHDVLQALCDADFEHFIEPIEACVQEAKVVATRKKYQKDVDDKREETEVTSEVTEQFEEVAIDTNEEDADGDKDEDMMSADESLDANGKDRNANVNAEVQDSVDVSMQDEVRAEPCNHSAQKGKIEHDDLVDAME</sequence>
<proteinExistence type="predicted"/>
<dbReference type="CDD" id="cd22928">
    <property type="entry name" value="HFD_POLE3_DPB4"/>
    <property type="match status" value="1"/>
</dbReference>
<dbReference type="EMBL" id="CAKKTJ010000324">
    <property type="protein sequence ID" value="CAH0480275.1"/>
    <property type="molecule type" value="Genomic_DNA"/>
</dbReference>
<evidence type="ECO:0000256" key="3">
    <source>
        <dbReference type="SAM" id="MobiDB-lite"/>
    </source>
</evidence>
<evidence type="ECO:0000313" key="6">
    <source>
        <dbReference type="EMBL" id="CAH0516426.1"/>
    </source>
</evidence>
<keyword evidence="7" id="KW-1185">Reference proteome</keyword>
<evidence type="ECO:0000256" key="1">
    <source>
        <dbReference type="ARBA" id="ARBA00004123"/>
    </source>
</evidence>
<feature type="domain" description="Transcription factor CBF/NF-Y/archaeal histone" evidence="4">
    <location>
        <begin position="12"/>
        <end position="68"/>
    </location>
</feature>
<dbReference type="InterPro" id="IPR051377">
    <property type="entry name" value="DNA_Pol-Epsilon_Subunit"/>
</dbReference>
<keyword evidence="2" id="KW-0539">Nucleus</keyword>
<dbReference type="InterPro" id="IPR009072">
    <property type="entry name" value="Histone-fold"/>
</dbReference>
<dbReference type="GO" id="GO:0008622">
    <property type="term" value="C:epsilon DNA polymerase complex"/>
    <property type="evidence" value="ECO:0007669"/>
    <property type="project" value="TreeGrafter"/>
</dbReference>
<dbReference type="InterPro" id="IPR003958">
    <property type="entry name" value="CBFA_NFYB_domain"/>
</dbReference>
<protein>
    <recommendedName>
        <fullName evidence="4">Transcription factor CBF/NF-Y/archaeal histone domain-containing protein</fullName>
    </recommendedName>
</protein>
<evidence type="ECO:0000259" key="4">
    <source>
        <dbReference type="Pfam" id="PF00808"/>
    </source>
</evidence>
<dbReference type="GO" id="GO:0031490">
    <property type="term" value="F:chromatin DNA binding"/>
    <property type="evidence" value="ECO:0007669"/>
    <property type="project" value="TreeGrafter"/>
</dbReference>
<dbReference type="GO" id="GO:0031507">
    <property type="term" value="P:heterochromatin formation"/>
    <property type="evidence" value="ECO:0007669"/>
    <property type="project" value="TreeGrafter"/>
</dbReference>
<dbReference type="AlphaFoldDB" id="A0AAU9L439"/>
<evidence type="ECO:0000313" key="7">
    <source>
        <dbReference type="Proteomes" id="UP001158986"/>
    </source>
</evidence>
<feature type="compositionally biased region" description="Polar residues" evidence="3">
    <location>
        <begin position="153"/>
        <end position="165"/>
    </location>
</feature>
<reference evidence="5 7" key="1">
    <citation type="submission" date="2021-11" db="EMBL/GenBank/DDBJ databases">
        <authorList>
            <person name="Islam A."/>
            <person name="Islam S."/>
            <person name="Flora M.S."/>
            <person name="Rahman M."/>
            <person name="Ziaur R.M."/>
            <person name="Epstein J.H."/>
            <person name="Hassan M."/>
            <person name="Klassen M."/>
            <person name="Woodard K."/>
            <person name="Webb A."/>
            <person name="Webby R.J."/>
            <person name="El Zowalaty M.E."/>
        </authorList>
    </citation>
    <scope>NUCLEOTIDE SEQUENCE</scope>
    <source>
        <strain evidence="6">Pbs1</strain>
        <strain evidence="5">Pbs3</strain>
    </source>
</reference>
<feature type="region of interest" description="Disordered" evidence="3">
    <location>
        <begin position="122"/>
        <end position="195"/>
    </location>
</feature>
<gene>
    <name evidence="6" type="ORF">PBS001_LOCUS3094</name>
    <name evidence="5" type="ORF">PBS003_LOCUS6899</name>
</gene>
<dbReference type="Proteomes" id="UP001160483">
    <property type="component" value="Unassembled WGS sequence"/>
</dbReference>
<dbReference type="PANTHER" id="PTHR46172">
    <property type="entry name" value="DNA POLYMERASE EPSILON SUBUNIT 3"/>
    <property type="match status" value="1"/>
</dbReference>
<dbReference type="GO" id="GO:0008623">
    <property type="term" value="C:CHRAC"/>
    <property type="evidence" value="ECO:0007669"/>
    <property type="project" value="TreeGrafter"/>
</dbReference>
<evidence type="ECO:0000256" key="2">
    <source>
        <dbReference type="ARBA" id="ARBA00023242"/>
    </source>
</evidence>
<dbReference type="EMBL" id="CAKLCB010000167">
    <property type="protein sequence ID" value="CAH0516426.1"/>
    <property type="molecule type" value="Genomic_DNA"/>
</dbReference>
<dbReference type="SUPFAM" id="SSF47113">
    <property type="entry name" value="Histone-fold"/>
    <property type="match status" value="1"/>
</dbReference>
<dbReference type="Proteomes" id="UP001158986">
    <property type="component" value="Unassembled WGS sequence"/>
</dbReference>
<comment type="caution">
    <text evidence="5">The sequence shown here is derived from an EMBL/GenBank/DDBJ whole genome shotgun (WGS) entry which is preliminary data.</text>
</comment>
<dbReference type="GO" id="GO:0046982">
    <property type="term" value="F:protein heterodimerization activity"/>
    <property type="evidence" value="ECO:0007669"/>
    <property type="project" value="InterPro"/>
</dbReference>
<dbReference type="Pfam" id="PF00808">
    <property type="entry name" value="CBFD_NFYB_HMF"/>
    <property type="match status" value="1"/>
</dbReference>
<organism evidence="5 8">
    <name type="scientific">Peronospora belbahrii</name>
    <dbReference type="NCBI Taxonomy" id="622444"/>
    <lineage>
        <taxon>Eukaryota</taxon>
        <taxon>Sar</taxon>
        <taxon>Stramenopiles</taxon>
        <taxon>Oomycota</taxon>
        <taxon>Peronosporomycetes</taxon>
        <taxon>Peronosporales</taxon>
        <taxon>Peronosporaceae</taxon>
        <taxon>Peronospora</taxon>
    </lineage>
</organism>